<name>A0A6A4P607_LUPAL</name>
<dbReference type="GO" id="GO:0006412">
    <property type="term" value="P:translation"/>
    <property type="evidence" value="ECO:0007669"/>
    <property type="project" value="InterPro"/>
</dbReference>
<dbReference type="SUPFAM" id="SSF52313">
    <property type="entry name" value="Ribosomal protein S2"/>
    <property type="match status" value="1"/>
</dbReference>
<reference evidence="3" key="1">
    <citation type="journal article" date="2020" name="Nat. Commun.">
        <title>Genome sequence of the cluster root forming white lupin.</title>
        <authorList>
            <person name="Hufnagel B."/>
            <person name="Marques A."/>
            <person name="Soriano A."/>
            <person name="Marques L."/>
            <person name="Divol F."/>
            <person name="Doumas P."/>
            <person name="Sallet E."/>
            <person name="Mancinotti D."/>
            <person name="Carrere S."/>
            <person name="Marande W."/>
            <person name="Arribat S."/>
            <person name="Keller J."/>
            <person name="Huneau C."/>
            <person name="Blein T."/>
            <person name="Aime D."/>
            <person name="Laguerre M."/>
            <person name="Taylor J."/>
            <person name="Schubert V."/>
            <person name="Nelson M."/>
            <person name="Geu-Flores F."/>
            <person name="Crespi M."/>
            <person name="Gallardo-Guerrero K."/>
            <person name="Delaux P.-M."/>
            <person name="Salse J."/>
            <person name="Berges H."/>
            <person name="Guyot R."/>
            <person name="Gouzy J."/>
            <person name="Peret B."/>
        </authorList>
    </citation>
    <scope>NUCLEOTIDE SEQUENCE [LARGE SCALE GENOMIC DNA]</scope>
    <source>
        <strain evidence="3">cv. Amiga</strain>
    </source>
</reference>
<evidence type="ECO:0000313" key="3">
    <source>
        <dbReference type="Proteomes" id="UP000447434"/>
    </source>
</evidence>
<keyword evidence="2" id="KW-0687">Ribonucleoprotein</keyword>
<proteinExistence type="inferred from homology"/>
<dbReference type="GO" id="GO:0003735">
    <property type="term" value="F:structural constituent of ribosome"/>
    <property type="evidence" value="ECO:0007669"/>
    <property type="project" value="InterPro"/>
</dbReference>
<evidence type="ECO:0000256" key="1">
    <source>
        <dbReference type="ARBA" id="ARBA00006242"/>
    </source>
</evidence>
<protein>
    <submittedName>
        <fullName evidence="2">Putative ribosomal protein S2</fullName>
    </submittedName>
</protein>
<dbReference type="Pfam" id="PF00318">
    <property type="entry name" value="Ribosomal_S2"/>
    <property type="match status" value="1"/>
</dbReference>
<dbReference type="Gene3D" id="1.10.287.610">
    <property type="entry name" value="Helix hairpin bin"/>
    <property type="match status" value="1"/>
</dbReference>
<keyword evidence="2" id="KW-0689">Ribosomal protein</keyword>
<comment type="caution">
    <text evidence="2">The sequence shown here is derived from an EMBL/GenBank/DDBJ whole genome shotgun (WGS) entry which is preliminary data.</text>
</comment>
<keyword evidence="3" id="KW-1185">Reference proteome</keyword>
<dbReference type="GO" id="GO:0005840">
    <property type="term" value="C:ribosome"/>
    <property type="evidence" value="ECO:0007669"/>
    <property type="project" value="UniProtKB-KW"/>
</dbReference>
<dbReference type="InterPro" id="IPR001865">
    <property type="entry name" value="Ribosomal_uS2"/>
</dbReference>
<organism evidence="2 3">
    <name type="scientific">Lupinus albus</name>
    <name type="common">White lupine</name>
    <name type="synonym">Lupinus termis</name>
    <dbReference type="NCBI Taxonomy" id="3870"/>
    <lineage>
        <taxon>Eukaryota</taxon>
        <taxon>Viridiplantae</taxon>
        <taxon>Streptophyta</taxon>
        <taxon>Embryophyta</taxon>
        <taxon>Tracheophyta</taxon>
        <taxon>Spermatophyta</taxon>
        <taxon>Magnoliopsida</taxon>
        <taxon>eudicotyledons</taxon>
        <taxon>Gunneridae</taxon>
        <taxon>Pentapetalae</taxon>
        <taxon>rosids</taxon>
        <taxon>fabids</taxon>
        <taxon>Fabales</taxon>
        <taxon>Fabaceae</taxon>
        <taxon>Papilionoideae</taxon>
        <taxon>50 kb inversion clade</taxon>
        <taxon>genistoids sensu lato</taxon>
        <taxon>core genistoids</taxon>
        <taxon>Genisteae</taxon>
        <taxon>Lupinus</taxon>
    </lineage>
</organism>
<sequence>MLHFHLPNVMMHACILNYVSKKWLSGMLINWYTTETRLHKLRNLRTEQKTGRLNYIPKRYVAILKRQLSHSETIWVALNI</sequence>
<accession>A0A6A4P607</accession>
<dbReference type="OrthoDB" id="1927947at2759"/>
<evidence type="ECO:0000313" key="2">
    <source>
        <dbReference type="EMBL" id="KAE9594057.1"/>
    </source>
</evidence>
<dbReference type="Proteomes" id="UP000447434">
    <property type="component" value="Chromosome 18"/>
</dbReference>
<dbReference type="AlphaFoldDB" id="A0A6A4P607"/>
<gene>
    <name evidence="2" type="ORF">Lalb_Chr18g0049731</name>
</gene>
<comment type="similarity">
    <text evidence="1">Belongs to the universal ribosomal protein uS2 family.</text>
</comment>
<dbReference type="EMBL" id="WOCE01000018">
    <property type="protein sequence ID" value="KAE9594057.1"/>
    <property type="molecule type" value="Genomic_DNA"/>
</dbReference>
<dbReference type="InterPro" id="IPR023591">
    <property type="entry name" value="Ribosomal_uS2_flav_dom_sf"/>
</dbReference>